<protein>
    <submittedName>
        <fullName evidence="1">Uncharacterized protein</fullName>
    </submittedName>
</protein>
<accession>A0ABS7C5T9</accession>
<sequence>MSIVTYSTGPVENAINISTLPGESRTFLVKAVNNGLSSARVKIKLFRLNGTKVLVATRTFTLAAGSSDYRVFNVAQLFQFEVQIKTDSKKVLVSGWGKNASGRLVAAHRYTPEEFAKKVN</sequence>
<dbReference type="RefSeq" id="WP_210047001.1">
    <property type="nucleotide sequence ID" value="NZ_JBHLVU010000082.1"/>
</dbReference>
<dbReference type="EMBL" id="JAHZIK010000539">
    <property type="protein sequence ID" value="MBW7456284.1"/>
    <property type="molecule type" value="Genomic_DNA"/>
</dbReference>
<gene>
    <name evidence="1" type="ORF">K0U00_19815</name>
</gene>
<comment type="caution">
    <text evidence="1">The sequence shown here is derived from an EMBL/GenBank/DDBJ whole genome shotgun (WGS) entry which is preliminary data.</text>
</comment>
<evidence type="ECO:0000313" key="2">
    <source>
        <dbReference type="Proteomes" id="UP001519887"/>
    </source>
</evidence>
<keyword evidence="2" id="KW-1185">Reference proteome</keyword>
<name>A0ABS7C5T9_9BACL</name>
<proteinExistence type="predicted"/>
<reference evidence="1 2" key="1">
    <citation type="submission" date="2021-07" db="EMBL/GenBank/DDBJ databases">
        <title>Paenibacillus radiodurans sp. nov., isolated from the southeastern edge of Tengger Desert.</title>
        <authorList>
            <person name="Zhang G."/>
        </authorList>
    </citation>
    <scope>NUCLEOTIDE SEQUENCE [LARGE SCALE GENOMIC DNA]</scope>
    <source>
        <strain evidence="1 2">CCM 7311</strain>
    </source>
</reference>
<dbReference type="Proteomes" id="UP001519887">
    <property type="component" value="Unassembled WGS sequence"/>
</dbReference>
<evidence type="ECO:0000313" key="1">
    <source>
        <dbReference type="EMBL" id="MBW7456284.1"/>
    </source>
</evidence>
<organism evidence="1 2">
    <name type="scientific">Paenibacillus sepulcri</name>
    <dbReference type="NCBI Taxonomy" id="359917"/>
    <lineage>
        <taxon>Bacteria</taxon>
        <taxon>Bacillati</taxon>
        <taxon>Bacillota</taxon>
        <taxon>Bacilli</taxon>
        <taxon>Bacillales</taxon>
        <taxon>Paenibacillaceae</taxon>
        <taxon>Paenibacillus</taxon>
    </lineage>
</organism>